<dbReference type="Proteomes" id="UP000324853">
    <property type="component" value="Unassembled WGS sequence"/>
</dbReference>
<sequence length="119" mass="12841">MASLLANSLMRGTRLAAAAAVLSQDGRLQNSSAAIMDSGCDAFKSEWTNQMTETSATIIDFTAYRMKRAAAKLSSDKVGSIAPYEAVASFYFFWCLLALIPFASLDLPRIETATFVSNP</sequence>
<organism evidence="1 2">
    <name type="scientific">Bradyrhizobium cytisi</name>
    <dbReference type="NCBI Taxonomy" id="515489"/>
    <lineage>
        <taxon>Bacteria</taxon>
        <taxon>Pseudomonadati</taxon>
        <taxon>Pseudomonadota</taxon>
        <taxon>Alphaproteobacteria</taxon>
        <taxon>Hyphomicrobiales</taxon>
        <taxon>Nitrobacteraceae</taxon>
        <taxon>Bradyrhizobium</taxon>
    </lineage>
</organism>
<evidence type="ECO:0000313" key="1">
    <source>
        <dbReference type="EMBL" id="TYL86129.1"/>
    </source>
</evidence>
<gene>
    <name evidence="1" type="ORF">FXB38_08840</name>
</gene>
<dbReference type="EMBL" id="VSSR01000014">
    <property type="protein sequence ID" value="TYL86129.1"/>
    <property type="molecule type" value="Genomic_DNA"/>
</dbReference>
<accession>A0A5S4WVX1</accession>
<comment type="caution">
    <text evidence="1">The sequence shown here is derived from an EMBL/GenBank/DDBJ whole genome shotgun (WGS) entry which is preliminary data.</text>
</comment>
<dbReference type="AlphaFoldDB" id="A0A5S4WVX1"/>
<keyword evidence="2" id="KW-1185">Reference proteome</keyword>
<dbReference type="OrthoDB" id="8242573at2"/>
<reference evidence="1 2" key="1">
    <citation type="submission" date="2019-08" db="EMBL/GenBank/DDBJ databases">
        <title>Bradyrhizobium hipponensis sp. nov., a rhizobium isolated from a Lupinus angustifolius root nodule in Tunisia.</title>
        <authorList>
            <person name="Off K."/>
            <person name="Rejili M."/>
            <person name="Mars M."/>
            <person name="Brachmann A."/>
            <person name="Marin M."/>
        </authorList>
    </citation>
    <scope>NUCLEOTIDE SEQUENCE [LARGE SCALE GENOMIC DNA]</scope>
    <source>
        <strain evidence="1 2">CTAW11</strain>
    </source>
</reference>
<proteinExistence type="predicted"/>
<dbReference type="RefSeq" id="WP_148750485.1">
    <property type="nucleotide sequence ID" value="NZ_VSSR01000014.1"/>
</dbReference>
<name>A0A5S4WVX1_9BRAD</name>
<evidence type="ECO:0000313" key="2">
    <source>
        <dbReference type="Proteomes" id="UP000324853"/>
    </source>
</evidence>
<protein>
    <submittedName>
        <fullName evidence="1">Uncharacterized protein</fullName>
    </submittedName>
</protein>